<keyword evidence="1" id="KW-1133">Transmembrane helix</keyword>
<protein>
    <submittedName>
        <fullName evidence="2">Rod shape-determining protein MreD</fullName>
    </submittedName>
</protein>
<gene>
    <name evidence="2" type="ORF">DQQ10_02565</name>
</gene>
<name>A0A364Y8U2_9BACT</name>
<proteinExistence type="predicted"/>
<organism evidence="2 3">
    <name type="scientific">Pseudochryseolinea flava</name>
    <dbReference type="NCBI Taxonomy" id="2059302"/>
    <lineage>
        <taxon>Bacteria</taxon>
        <taxon>Pseudomonadati</taxon>
        <taxon>Bacteroidota</taxon>
        <taxon>Cytophagia</taxon>
        <taxon>Cytophagales</taxon>
        <taxon>Fulvivirgaceae</taxon>
        <taxon>Pseudochryseolinea</taxon>
    </lineage>
</organism>
<evidence type="ECO:0000313" key="2">
    <source>
        <dbReference type="EMBL" id="RAW03526.1"/>
    </source>
</evidence>
<comment type="caution">
    <text evidence="2">The sequence shown here is derived from an EMBL/GenBank/DDBJ whole genome shotgun (WGS) entry which is preliminary data.</text>
</comment>
<accession>A0A364Y8U2</accession>
<dbReference type="AlphaFoldDB" id="A0A364Y8U2"/>
<evidence type="ECO:0000256" key="1">
    <source>
        <dbReference type="SAM" id="Phobius"/>
    </source>
</evidence>
<feature type="transmembrane region" description="Helical" evidence="1">
    <location>
        <begin position="6"/>
        <end position="25"/>
    </location>
</feature>
<dbReference type="OrthoDB" id="1132160at2"/>
<keyword evidence="1" id="KW-0812">Transmembrane</keyword>
<reference evidence="2 3" key="1">
    <citation type="submission" date="2018-06" db="EMBL/GenBank/DDBJ databases">
        <title>Chryseolinea flavus sp. nov., a member of the phylum Bacteroidetes isolated from soil.</title>
        <authorList>
            <person name="Li Y."/>
            <person name="Wang J."/>
        </authorList>
    </citation>
    <scope>NUCLEOTIDE SEQUENCE [LARGE SCALE GENOMIC DNA]</scope>
    <source>
        <strain evidence="2 3">SDU1-6</strain>
    </source>
</reference>
<dbReference type="EMBL" id="QMFY01000001">
    <property type="protein sequence ID" value="RAW03526.1"/>
    <property type="molecule type" value="Genomic_DNA"/>
</dbReference>
<keyword evidence="3" id="KW-1185">Reference proteome</keyword>
<feature type="transmembrane region" description="Helical" evidence="1">
    <location>
        <begin position="101"/>
        <end position="122"/>
    </location>
</feature>
<evidence type="ECO:0000313" key="3">
    <source>
        <dbReference type="Proteomes" id="UP000251889"/>
    </source>
</evidence>
<dbReference type="Proteomes" id="UP000251889">
    <property type="component" value="Unassembled WGS sequence"/>
</dbReference>
<keyword evidence="1" id="KW-0472">Membrane</keyword>
<sequence length="127" mass="14463">MPVETNPLLLMGIGFAMGFVVDLFYESLGLHAFACVMVMYARNYWLNSVTPQGGYDNNAVPSMALGGVQWFLVYTMPLIFLHHAMLFYIEAGGFGMFWFTLWKVITSTIFTTLVILIAQFLFPSRRR</sequence>